<comment type="caution">
    <text evidence="5">The sequence shown here is derived from an EMBL/GenBank/DDBJ whole genome shotgun (WGS) entry which is preliminary data.</text>
</comment>
<feature type="domain" description="Pre-rRNA-processing protein Ipi1 N-terminal" evidence="4">
    <location>
        <begin position="101"/>
        <end position="198"/>
    </location>
</feature>
<protein>
    <recommendedName>
        <fullName evidence="3">Pre-rRNA-processing protein IPI1</fullName>
    </recommendedName>
    <alternativeName>
        <fullName evidence="2">Pre-rRNA-processing protein ipi1</fullName>
    </alternativeName>
</protein>
<dbReference type="EMBL" id="MCBS01021585">
    <property type="protein sequence ID" value="RKF77888.1"/>
    <property type="molecule type" value="Genomic_DNA"/>
</dbReference>
<evidence type="ECO:0000259" key="4">
    <source>
        <dbReference type="Pfam" id="PF12333"/>
    </source>
</evidence>
<name>A0A420ITN1_9PEZI</name>
<dbReference type="AlphaFoldDB" id="A0A420ITN1"/>
<reference evidence="5 6" key="1">
    <citation type="journal article" date="2018" name="BMC Genomics">
        <title>Comparative genome analyses reveal sequence features reflecting distinct modes of host-adaptation between dicot and monocot powdery mildew.</title>
        <authorList>
            <person name="Wu Y."/>
            <person name="Ma X."/>
            <person name="Pan Z."/>
            <person name="Kale S.D."/>
            <person name="Song Y."/>
            <person name="King H."/>
            <person name="Zhang Q."/>
            <person name="Presley C."/>
            <person name="Deng X."/>
            <person name="Wei C.I."/>
            <person name="Xiao S."/>
        </authorList>
    </citation>
    <scope>NUCLEOTIDE SEQUENCE [LARGE SCALE GENOMIC DNA]</scope>
    <source>
        <strain evidence="5">UMSG1</strain>
    </source>
</reference>
<dbReference type="Proteomes" id="UP000285326">
    <property type="component" value="Unassembled WGS sequence"/>
</dbReference>
<gene>
    <name evidence="5" type="ORF">GcM1_215007</name>
</gene>
<evidence type="ECO:0000256" key="1">
    <source>
        <dbReference type="ARBA" id="ARBA00002355"/>
    </source>
</evidence>
<dbReference type="InterPro" id="IPR024679">
    <property type="entry name" value="Ipi1_N"/>
</dbReference>
<evidence type="ECO:0000313" key="6">
    <source>
        <dbReference type="Proteomes" id="UP000285326"/>
    </source>
</evidence>
<dbReference type="Gene3D" id="1.25.10.10">
    <property type="entry name" value="Leucine-rich Repeat Variant"/>
    <property type="match status" value="1"/>
</dbReference>
<comment type="function">
    <text evidence="1">Component of the RIX1 complex required for processing of ITS2 sequences from 35S pre-rRNA.</text>
</comment>
<sequence length="315" mass="35356">MSLYSQNTAIVVNKQSLRISAPTHSSQFTHYFSVASNSKNDSQRRDALSFLISHVSSLPANNELPLPTSVLLPKLLPLILDGSGSVRTQLLKLYRLFPKNDIAERIENSLLYIRAGMTHLSLDIRTDALAFLEWLLEVAEEEVVGCAGGWFKVLKCFMSIMGWAATTETSKWTSGIKVTFPKAGKAYPYQLLVFSKFLKAGLIESEHVTRLAEHRRSERLNQSISIFPVVDSHFNMIPTVSNAYAHLNLFGKPRDEEGEAYCDRKARQRVFKNYFLLDIQTGVKTARKDGGEIGRAAAAFDEVLRKGMTDYIDSE</sequence>
<dbReference type="SUPFAM" id="SSF48371">
    <property type="entry name" value="ARM repeat"/>
    <property type="match status" value="1"/>
</dbReference>
<dbReference type="InterPro" id="IPR011989">
    <property type="entry name" value="ARM-like"/>
</dbReference>
<evidence type="ECO:0000256" key="2">
    <source>
        <dbReference type="ARBA" id="ARBA00020467"/>
    </source>
</evidence>
<evidence type="ECO:0000313" key="5">
    <source>
        <dbReference type="EMBL" id="RKF77888.1"/>
    </source>
</evidence>
<evidence type="ECO:0000256" key="3">
    <source>
        <dbReference type="ARBA" id="ARBA00021642"/>
    </source>
</evidence>
<accession>A0A420ITN1</accession>
<dbReference type="Pfam" id="PF12333">
    <property type="entry name" value="Ipi1_N"/>
    <property type="match status" value="1"/>
</dbReference>
<proteinExistence type="predicted"/>
<dbReference type="InterPro" id="IPR016024">
    <property type="entry name" value="ARM-type_fold"/>
</dbReference>
<organism evidence="5 6">
    <name type="scientific">Golovinomyces cichoracearum</name>
    <dbReference type="NCBI Taxonomy" id="62708"/>
    <lineage>
        <taxon>Eukaryota</taxon>
        <taxon>Fungi</taxon>
        <taxon>Dikarya</taxon>
        <taxon>Ascomycota</taxon>
        <taxon>Pezizomycotina</taxon>
        <taxon>Leotiomycetes</taxon>
        <taxon>Erysiphales</taxon>
        <taxon>Erysiphaceae</taxon>
        <taxon>Golovinomyces</taxon>
    </lineage>
</organism>